<dbReference type="STRING" id="555874.SAMN04488065_1699"/>
<feature type="domain" description="Glycosyltransferase RgtA/B/C/D-like" evidence="9">
    <location>
        <begin position="113"/>
        <end position="215"/>
    </location>
</feature>
<evidence type="ECO:0000256" key="7">
    <source>
        <dbReference type="ARBA" id="ARBA00023136"/>
    </source>
</evidence>
<feature type="transmembrane region" description="Helical" evidence="8">
    <location>
        <begin position="106"/>
        <end position="127"/>
    </location>
</feature>
<name>A0A1H3Y6S8_9EURY</name>
<feature type="transmembrane region" description="Helical" evidence="8">
    <location>
        <begin position="134"/>
        <end position="156"/>
    </location>
</feature>
<evidence type="ECO:0000259" key="9">
    <source>
        <dbReference type="Pfam" id="PF13231"/>
    </source>
</evidence>
<feature type="transmembrane region" description="Helical" evidence="8">
    <location>
        <begin position="371"/>
        <end position="391"/>
    </location>
</feature>
<feature type="transmembrane region" description="Helical" evidence="8">
    <location>
        <begin position="412"/>
        <end position="432"/>
    </location>
</feature>
<keyword evidence="2" id="KW-1003">Cell membrane</keyword>
<keyword evidence="12" id="KW-1185">Reference proteome</keyword>
<evidence type="ECO:0000256" key="3">
    <source>
        <dbReference type="ARBA" id="ARBA00022676"/>
    </source>
</evidence>
<keyword evidence="4 11" id="KW-0808">Transferase</keyword>
<dbReference type="EMBL" id="FNQT01000002">
    <property type="protein sequence ID" value="SEA07357.1"/>
    <property type="molecule type" value="Genomic_DNA"/>
</dbReference>
<accession>A0A1H3Y6S8</accession>
<gene>
    <name evidence="11" type="ORF">SAMN04488065_1699</name>
</gene>
<keyword evidence="3 11" id="KW-0328">Glycosyltransferase</keyword>
<dbReference type="InterPro" id="IPR057168">
    <property type="entry name" value="DUF7846"/>
</dbReference>
<dbReference type="OrthoDB" id="157326at2157"/>
<keyword evidence="5 8" id="KW-0812">Transmembrane</keyword>
<evidence type="ECO:0000259" key="10">
    <source>
        <dbReference type="Pfam" id="PF25230"/>
    </source>
</evidence>
<sequence length="691" mass="73921">MSGRPGRHTERAYRLAALALALGAGVAVFLVATRLFPHHSLNHDEGVYLQQAAMLLEGQLFVHPPVPEAFRPWFFVETAGGALYPKYAPVAAAMFAVGELLGVPRLALAGIAAGNVALTYTLVAEVFDRRRGILAAVLLSASPLFLINSAAFLPYAPTTLLNLTFAVAYVKSRQTGSVRLAAVAGAAVGLAFFSRPYTAVLFAAPFVAHALWTLRGLDRETVGCQATTAALGLAGVGVALGYNAVVTGSPVVFPYEAFAPQDGLGFGHRQILAHEEQYTPELAVRANAHVLALLFGEWVVAGPVGTLLAAVGVGAVCRRAYRERTGDWRQLALAGLFVTVAVGNVYFWGNLNVLGELGEAGDGLVAFLGPYYHFDLLVPTAAFAAHGVVLVSERVRRGLATRVPDTERRRRVGVALAVVGVLVVAAPAGVVLTDPVQRNADVTGTYDQAYEPVDEVESGALVFLPTPYGDWLNHPFQQLRNDPDFDGDVVYAISERQFEVVDAYPNRSLYRYTYRGVWAPPTGDAVTPRMQPVDHVAGERVVLDLNLDIPSGVERVSIRLASEGGETYYVTNGTPETASMSLVVDDGRARVRGVTPVSENATVSVDDRDELLLVAFADYGVGNGFSYRAELPTATESGQTRALTPYLERCERPLRCGGEAAYIPDAQNRTGITHDLRATNETANATARSSE</sequence>
<evidence type="ECO:0000256" key="1">
    <source>
        <dbReference type="ARBA" id="ARBA00004651"/>
    </source>
</evidence>
<dbReference type="InterPro" id="IPR050297">
    <property type="entry name" value="LipidA_mod_glycosyltrf_83"/>
</dbReference>
<evidence type="ECO:0000256" key="4">
    <source>
        <dbReference type="ARBA" id="ARBA00022679"/>
    </source>
</evidence>
<dbReference type="PANTHER" id="PTHR33908">
    <property type="entry name" value="MANNOSYLTRANSFERASE YKCB-RELATED"/>
    <property type="match status" value="1"/>
</dbReference>
<dbReference type="GO" id="GO:0008610">
    <property type="term" value="P:lipid biosynthetic process"/>
    <property type="evidence" value="ECO:0007669"/>
    <property type="project" value="UniProtKB-ARBA"/>
</dbReference>
<proteinExistence type="predicted"/>
<feature type="transmembrane region" description="Helical" evidence="8">
    <location>
        <begin position="330"/>
        <end position="351"/>
    </location>
</feature>
<evidence type="ECO:0000256" key="5">
    <source>
        <dbReference type="ARBA" id="ARBA00022692"/>
    </source>
</evidence>
<organism evidence="11 12">
    <name type="scientific">Haloplanus vescus</name>
    <dbReference type="NCBI Taxonomy" id="555874"/>
    <lineage>
        <taxon>Archaea</taxon>
        <taxon>Methanobacteriati</taxon>
        <taxon>Methanobacteriota</taxon>
        <taxon>Stenosarchaea group</taxon>
        <taxon>Halobacteria</taxon>
        <taxon>Halobacteriales</taxon>
        <taxon>Haloferacaceae</taxon>
        <taxon>Haloplanus</taxon>
    </lineage>
</organism>
<reference evidence="11 12" key="1">
    <citation type="submission" date="2016-10" db="EMBL/GenBank/DDBJ databases">
        <authorList>
            <person name="de Groot N.N."/>
        </authorList>
    </citation>
    <scope>NUCLEOTIDE SEQUENCE [LARGE SCALE GENOMIC DNA]</scope>
    <source>
        <strain evidence="11 12">CGMCC 1.8712</strain>
    </source>
</reference>
<evidence type="ECO:0000313" key="11">
    <source>
        <dbReference type="EMBL" id="SEA07357.1"/>
    </source>
</evidence>
<dbReference type="Proteomes" id="UP000236755">
    <property type="component" value="Unassembled WGS sequence"/>
</dbReference>
<evidence type="ECO:0000256" key="2">
    <source>
        <dbReference type="ARBA" id="ARBA00022475"/>
    </source>
</evidence>
<dbReference type="RefSeq" id="WP_092633896.1">
    <property type="nucleotide sequence ID" value="NZ_FNQT01000002.1"/>
</dbReference>
<dbReference type="PANTHER" id="PTHR33908:SF11">
    <property type="entry name" value="MEMBRANE PROTEIN"/>
    <property type="match status" value="1"/>
</dbReference>
<evidence type="ECO:0000256" key="6">
    <source>
        <dbReference type="ARBA" id="ARBA00022989"/>
    </source>
</evidence>
<keyword evidence="7 8" id="KW-0472">Membrane</keyword>
<dbReference type="Pfam" id="PF25230">
    <property type="entry name" value="DUF7846"/>
    <property type="match status" value="1"/>
</dbReference>
<feature type="domain" description="DUF7846" evidence="10">
    <location>
        <begin position="460"/>
        <end position="630"/>
    </location>
</feature>
<dbReference type="Pfam" id="PF13231">
    <property type="entry name" value="PMT_2"/>
    <property type="match status" value="1"/>
</dbReference>
<feature type="transmembrane region" description="Helical" evidence="8">
    <location>
        <begin position="226"/>
        <end position="245"/>
    </location>
</feature>
<protein>
    <submittedName>
        <fullName evidence="11">Dolichyl-phosphate-mannose-protein mannosyltransferase</fullName>
    </submittedName>
</protein>
<feature type="transmembrane region" description="Helical" evidence="8">
    <location>
        <begin position="197"/>
        <end position="214"/>
    </location>
</feature>
<dbReference type="GO" id="GO:0005886">
    <property type="term" value="C:plasma membrane"/>
    <property type="evidence" value="ECO:0007669"/>
    <property type="project" value="UniProtKB-SubCell"/>
</dbReference>
<feature type="transmembrane region" description="Helical" evidence="8">
    <location>
        <begin position="298"/>
        <end position="318"/>
    </location>
</feature>
<comment type="subcellular location">
    <subcellularLocation>
        <location evidence="1">Cell membrane</location>
        <topology evidence="1">Multi-pass membrane protein</topology>
    </subcellularLocation>
</comment>
<keyword evidence="6 8" id="KW-1133">Transmembrane helix</keyword>
<dbReference type="InterPro" id="IPR038731">
    <property type="entry name" value="RgtA/B/C-like"/>
</dbReference>
<feature type="transmembrane region" description="Helical" evidence="8">
    <location>
        <begin position="12"/>
        <end position="32"/>
    </location>
</feature>
<evidence type="ECO:0000256" key="8">
    <source>
        <dbReference type="SAM" id="Phobius"/>
    </source>
</evidence>
<dbReference type="AlphaFoldDB" id="A0A1H3Y6S8"/>
<evidence type="ECO:0000313" key="12">
    <source>
        <dbReference type="Proteomes" id="UP000236755"/>
    </source>
</evidence>
<dbReference type="GO" id="GO:0016763">
    <property type="term" value="F:pentosyltransferase activity"/>
    <property type="evidence" value="ECO:0007669"/>
    <property type="project" value="TreeGrafter"/>
</dbReference>